<evidence type="ECO:0000256" key="1">
    <source>
        <dbReference type="SAM" id="MobiDB-lite"/>
    </source>
</evidence>
<gene>
    <name evidence="2" type="ORF">PSYICH_LOCUS4644</name>
</gene>
<proteinExistence type="predicted"/>
<evidence type="ECO:0000313" key="2">
    <source>
        <dbReference type="EMBL" id="CAH1103038.1"/>
    </source>
</evidence>
<evidence type="ECO:0000313" key="3">
    <source>
        <dbReference type="Proteomes" id="UP001153636"/>
    </source>
</evidence>
<protein>
    <submittedName>
        <fullName evidence="2">Uncharacterized protein</fullName>
    </submittedName>
</protein>
<reference evidence="2" key="1">
    <citation type="submission" date="2022-01" db="EMBL/GenBank/DDBJ databases">
        <authorList>
            <person name="King R."/>
        </authorList>
    </citation>
    <scope>NUCLEOTIDE SEQUENCE</scope>
</reference>
<name>A0A9P0G7S6_9CUCU</name>
<dbReference type="OrthoDB" id="3066195at2759"/>
<dbReference type="EMBL" id="OV651826">
    <property type="protein sequence ID" value="CAH1103038.1"/>
    <property type="molecule type" value="Genomic_DNA"/>
</dbReference>
<sequence>MIHKNPQPNMGPSLTRPATSLRTKYEGFKKDLRKKVAAQKQALYGTGGGPWTEPDLSTNEYKIYGLISISVDGLESRFDDDDLPCGVNNIQRNINNDDDEDDDDTIANMQIVENIEIVVDNTMTADDGAKHQVRAGTSREFTTEDQKRSWTKWKPSDLKRNVSTPLSVKRRRIVSRPEATEKVTILAESKKVVMDLQAESLKLDVEFKKKNMHLNYANLRRN</sequence>
<keyword evidence="3" id="KW-1185">Reference proteome</keyword>
<dbReference type="Proteomes" id="UP001153636">
    <property type="component" value="Chromosome 14"/>
</dbReference>
<organism evidence="2 3">
    <name type="scientific">Psylliodes chrysocephalus</name>
    <dbReference type="NCBI Taxonomy" id="3402493"/>
    <lineage>
        <taxon>Eukaryota</taxon>
        <taxon>Metazoa</taxon>
        <taxon>Ecdysozoa</taxon>
        <taxon>Arthropoda</taxon>
        <taxon>Hexapoda</taxon>
        <taxon>Insecta</taxon>
        <taxon>Pterygota</taxon>
        <taxon>Neoptera</taxon>
        <taxon>Endopterygota</taxon>
        <taxon>Coleoptera</taxon>
        <taxon>Polyphaga</taxon>
        <taxon>Cucujiformia</taxon>
        <taxon>Chrysomeloidea</taxon>
        <taxon>Chrysomelidae</taxon>
        <taxon>Galerucinae</taxon>
        <taxon>Alticini</taxon>
        <taxon>Psylliodes</taxon>
    </lineage>
</organism>
<dbReference type="AlphaFoldDB" id="A0A9P0G7S6"/>
<accession>A0A9P0G7S6</accession>
<feature type="region of interest" description="Disordered" evidence="1">
    <location>
        <begin position="1"/>
        <end position="21"/>
    </location>
</feature>